<dbReference type="Proteomes" id="UP000757435">
    <property type="component" value="Unassembled WGS sequence"/>
</dbReference>
<evidence type="ECO:0000313" key="2">
    <source>
        <dbReference type="Proteomes" id="UP000757435"/>
    </source>
</evidence>
<gene>
    <name evidence="1" type="ORF">KME15_13580</name>
</gene>
<name>A0A951QBE2_9CYAN</name>
<protein>
    <submittedName>
        <fullName evidence="1">Uncharacterized protein</fullName>
    </submittedName>
</protein>
<reference evidence="1" key="2">
    <citation type="journal article" date="2022" name="Microbiol. Resour. Announc.">
        <title>Metagenome Sequencing to Explore Phylogenomics of Terrestrial Cyanobacteria.</title>
        <authorList>
            <person name="Ward R.D."/>
            <person name="Stajich J.E."/>
            <person name="Johansen J.R."/>
            <person name="Huntemann M."/>
            <person name="Clum A."/>
            <person name="Foster B."/>
            <person name="Foster B."/>
            <person name="Roux S."/>
            <person name="Palaniappan K."/>
            <person name="Varghese N."/>
            <person name="Mukherjee S."/>
            <person name="Reddy T.B.K."/>
            <person name="Daum C."/>
            <person name="Copeland A."/>
            <person name="Chen I.A."/>
            <person name="Ivanova N.N."/>
            <person name="Kyrpides N.C."/>
            <person name="Shapiro N."/>
            <person name="Eloe-Fadrosh E.A."/>
            <person name="Pietrasiak N."/>
        </authorList>
    </citation>
    <scope>NUCLEOTIDE SEQUENCE</scope>
    <source>
        <strain evidence="1">UHER 2000/2452</strain>
    </source>
</reference>
<comment type="caution">
    <text evidence="1">The sequence shown here is derived from an EMBL/GenBank/DDBJ whole genome shotgun (WGS) entry which is preliminary data.</text>
</comment>
<evidence type="ECO:0000313" key="1">
    <source>
        <dbReference type="EMBL" id="MBW4659702.1"/>
    </source>
</evidence>
<reference evidence="1" key="1">
    <citation type="submission" date="2021-05" db="EMBL/GenBank/DDBJ databases">
        <authorList>
            <person name="Pietrasiak N."/>
            <person name="Ward R."/>
            <person name="Stajich J.E."/>
            <person name="Kurbessoian T."/>
        </authorList>
    </citation>
    <scope>NUCLEOTIDE SEQUENCE</scope>
    <source>
        <strain evidence="1">UHER 2000/2452</strain>
    </source>
</reference>
<proteinExistence type="predicted"/>
<dbReference type="AlphaFoldDB" id="A0A951QBE2"/>
<accession>A0A951QBE2</accession>
<organism evidence="1 2">
    <name type="scientific">Drouetiella hepatica Uher 2000/2452</name>
    <dbReference type="NCBI Taxonomy" id="904376"/>
    <lineage>
        <taxon>Bacteria</taxon>
        <taxon>Bacillati</taxon>
        <taxon>Cyanobacteriota</taxon>
        <taxon>Cyanophyceae</taxon>
        <taxon>Oculatellales</taxon>
        <taxon>Oculatellaceae</taxon>
        <taxon>Drouetiella</taxon>
    </lineage>
</organism>
<sequence length="72" mass="8025">MAPNPAAQDFLHQSWKSVQLIIPAAIENAAAWCSLEEFKPSIGLWSIPKPRTYAIESRQVQQQSPSKNKAGY</sequence>
<dbReference type="EMBL" id="JAHHHD010000014">
    <property type="protein sequence ID" value="MBW4659702.1"/>
    <property type="molecule type" value="Genomic_DNA"/>
</dbReference>